<dbReference type="InterPro" id="IPR008258">
    <property type="entry name" value="Transglycosylase_SLT_dom_1"/>
</dbReference>
<evidence type="ECO:0000256" key="1">
    <source>
        <dbReference type="ARBA" id="ARBA00007734"/>
    </source>
</evidence>
<dbReference type="PANTHER" id="PTHR37423">
    <property type="entry name" value="SOLUBLE LYTIC MUREIN TRANSGLYCOSYLASE-RELATED"/>
    <property type="match status" value="1"/>
</dbReference>
<dbReference type="Pfam" id="PF01464">
    <property type="entry name" value="SLT"/>
    <property type="match status" value="1"/>
</dbReference>
<gene>
    <name evidence="6" type="ORF">Aam_119_014</name>
</gene>
<keyword evidence="7" id="KW-1185">Reference proteome</keyword>
<dbReference type="InterPro" id="IPR000189">
    <property type="entry name" value="Transglyc_AS"/>
</dbReference>
<dbReference type="GO" id="GO:0042597">
    <property type="term" value="C:periplasmic space"/>
    <property type="evidence" value="ECO:0007669"/>
    <property type="project" value="InterPro"/>
</dbReference>
<dbReference type="SUPFAM" id="SSF48435">
    <property type="entry name" value="Bacterial muramidases"/>
    <property type="match status" value="1"/>
</dbReference>
<dbReference type="InterPro" id="IPR023346">
    <property type="entry name" value="Lysozyme-like_dom_sf"/>
</dbReference>
<comment type="similarity">
    <text evidence="2">Belongs to the virb1 family.</text>
</comment>
<dbReference type="RefSeq" id="WP_048880184.1">
    <property type="nucleotide sequence ID" value="NZ_BANC01000117.1"/>
</dbReference>
<dbReference type="Gene3D" id="1.10.530.10">
    <property type="match status" value="1"/>
</dbReference>
<dbReference type="PANTHER" id="PTHR37423:SF2">
    <property type="entry name" value="MEMBRANE-BOUND LYTIC MUREIN TRANSGLYCOSYLASE C"/>
    <property type="match status" value="1"/>
</dbReference>
<dbReference type="CDD" id="cd13401">
    <property type="entry name" value="Slt70-like"/>
    <property type="match status" value="1"/>
</dbReference>
<dbReference type="GO" id="GO:0004553">
    <property type="term" value="F:hydrolase activity, hydrolyzing O-glycosyl compounds"/>
    <property type="evidence" value="ECO:0007669"/>
    <property type="project" value="InterPro"/>
</dbReference>
<dbReference type="EMBL" id="BANC01000117">
    <property type="protein sequence ID" value="GAN81796.1"/>
    <property type="molecule type" value="Genomic_DNA"/>
</dbReference>
<feature type="chain" id="PRO_5010277676" evidence="4">
    <location>
        <begin position="19"/>
        <end position="530"/>
    </location>
</feature>
<dbReference type="GO" id="GO:0016020">
    <property type="term" value="C:membrane"/>
    <property type="evidence" value="ECO:0007669"/>
    <property type="project" value="InterPro"/>
</dbReference>
<feature type="signal peptide" evidence="4">
    <location>
        <begin position="1"/>
        <end position="18"/>
    </location>
</feature>
<dbReference type="STRING" id="1120923.SAMN02746095_01280"/>
<name>A0A0D6PK55_9PROT</name>
<dbReference type="SUPFAM" id="SSF53955">
    <property type="entry name" value="Lysozyme-like"/>
    <property type="match status" value="1"/>
</dbReference>
<evidence type="ECO:0000256" key="4">
    <source>
        <dbReference type="SAM" id="SignalP"/>
    </source>
</evidence>
<feature type="domain" description="Transglycosylase SLT" evidence="5">
    <location>
        <begin position="375"/>
        <end position="473"/>
    </location>
</feature>
<reference evidence="6 7" key="1">
    <citation type="submission" date="2012-11" db="EMBL/GenBank/DDBJ databases">
        <title>Whole genome sequence of Acidocella aminolytica 101 = DSM 11237.</title>
        <authorList>
            <person name="Azuma Y."/>
            <person name="Higashiura N."/>
            <person name="Hirakawa H."/>
            <person name="Matsushita K."/>
        </authorList>
    </citation>
    <scope>NUCLEOTIDE SEQUENCE [LARGE SCALE GENOMIC DNA]</scope>
    <source>
        <strain evidence="7">101 / DSM 11237</strain>
    </source>
</reference>
<accession>A0A0D6PK55</accession>
<dbReference type="PROSITE" id="PS00922">
    <property type="entry name" value="TRANSGLYCOSYLASE"/>
    <property type="match status" value="1"/>
</dbReference>
<dbReference type="OrthoDB" id="9815002at2"/>
<dbReference type="AlphaFoldDB" id="A0A0D6PK55"/>
<proteinExistence type="inferred from homology"/>
<comment type="similarity">
    <text evidence="1">Belongs to the transglycosylase Slt family.</text>
</comment>
<organism evidence="6 7">
    <name type="scientific">Acidocella aminolytica 101 = DSM 11237</name>
    <dbReference type="NCBI Taxonomy" id="1120923"/>
    <lineage>
        <taxon>Bacteria</taxon>
        <taxon>Pseudomonadati</taxon>
        <taxon>Pseudomonadota</taxon>
        <taxon>Alphaproteobacteria</taxon>
        <taxon>Acetobacterales</taxon>
        <taxon>Acidocellaceae</taxon>
        <taxon>Acidocella</taxon>
    </lineage>
</organism>
<evidence type="ECO:0000313" key="7">
    <source>
        <dbReference type="Proteomes" id="UP000032668"/>
    </source>
</evidence>
<evidence type="ECO:0000313" key="6">
    <source>
        <dbReference type="EMBL" id="GAN81796.1"/>
    </source>
</evidence>
<dbReference type="GO" id="GO:0008933">
    <property type="term" value="F:peptidoglycan lytic transglycosylase activity"/>
    <property type="evidence" value="ECO:0007669"/>
    <property type="project" value="InterPro"/>
</dbReference>
<comment type="caution">
    <text evidence="6">The sequence shown here is derived from an EMBL/GenBank/DDBJ whole genome shotgun (WGS) entry which is preliminary data.</text>
</comment>
<dbReference type="Gene3D" id="1.25.20.10">
    <property type="entry name" value="Bacterial muramidases"/>
    <property type="match status" value="1"/>
</dbReference>
<dbReference type="Proteomes" id="UP000032668">
    <property type="component" value="Unassembled WGS sequence"/>
</dbReference>
<protein>
    <submittedName>
        <fullName evidence="6">Soluble lytic murein transglycosylase</fullName>
    </submittedName>
</protein>
<dbReference type="GO" id="GO:0000270">
    <property type="term" value="P:peptidoglycan metabolic process"/>
    <property type="evidence" value="ECO:0007669"/>
    <property type="project" value="InterPro"/>
</dbReference>
<evidence type="ECO:0000256" key="3">
    <source>
        <dbReference type="ARBA" id="ARBA00022729"/>
    </source>
</evidence>
<keyword evidence="3 4" id="KW-0732">Signal</keyword>
<evidence type="ECO:0000256" key="2">
    <source>
        <dbReference type="ARBA" id="ARBA00009387"/>
    </source>
</evidence>
<dbReference type="InterPro" id="IPR008939">
    <property type="entry name" value="Lytic_TGlycosylase_superhlx_U"/>
</dbReference>
<evidence type="ECO:0000259" key="5">
    <source>
        <dbReference type="Pfam" id="PF01464"/>
    </source>
</evidence>
<sequence>MKFLAALPLLLTPACALAQTAASPQIMRDVHAGQFPQAEQLAAATGDPLVEKLVTYFRLISPGGGSADEITAFIKANPDWPMQGLLKLRELQASGLYQPATPTAAPDFIAEVRSLHIQGKDEDAAKLWESQGKAAMKAASPNQQLMFWPAQDVLARALLQAGDPKTAYQVVIAANPPISGTAAREQIADRDFFAGFLLLRFLKQPQEAATWFQDLASSSTAVITQARAWYWLGRSETGATAQQDYTRAAAYPDTFYGQLAALALKDTPEQLAQRIKSVQEPGFSVQDALDFGMGELPRAAVLLEQMSDPHDAQIFLNRIGQTALDNKTRLIAARLALGLGFPQSSVTIARLAGVYGQMLVREGWPIPYHPPSTSLDPAVSLGIMRQESSFNPDVVSGAGAVGLMQLLPSTARRTGEKYNLPAGDLFNPDQNMNLGAAYFAQELRNFGNCLPLAIAAYNAGPTNVARWLKEYGDPELGTQPGGANMIDWIEEIPFSETRNYVQRVSENITIYRALLTGKAVSPVAKWLNQP</sequence>